<sequence length="301" mass="31005">EGTAGDGDAQAVDAGRIRHLGVRELSASEGLSLFDAAIASDEAVPVPVRFDMEALRARPDDLPALLRGLLPEGARVGTRPGVDPERGLAAEDGRSDAAGASTAPLPERSLAEQLADLSWEDAGRLLQDIVATHVAAVLGHDGPGAVTAERGFLDMGLDSLAALELRNRLSGATGERLPATLIYDCPTVVAVAEFLRTEMVGERPETAAHAGGTTGAAAAGGVATGVDLTSLDADLSRIEQALSGVAANADEAARIEQRLRSLAAKWADTHRVTTVPPVDDEGLAAATADELFEMLDGELEA</sequence>
<dbReference type="Gene3D" id="1.10.1200.10">
    <property type="entry name" value="ACP-like"/>
    <property type="match status" value="1"/>
</dbReference>
<keyword evidence="1" id="KW-0596">Phosphopantetheine</keyword>
<gene>
    <name evidence="7" type="ORF">N6Q81_30290</name>
</gene>
<dbReference type="SUPFAM" id="SSF47336">
    <property type="entry name" value="ACP-like"/>
    <property type="match status" value="1"/>
</dbReference>
<evidence type="ECO:0000313" key="7">
    <source>
        <dbReference type="EMBL" id="UXI82033.1"/>
    </source>
</evidence>
<dbReference type="InterPro" id="IPR036736">
    <property type="entry name" value="ACP-like_sf"/>
</dbReference>
<keyword evidence="3" id="KW-0808">Transferase</keyword>
<feature type="region of interest" description="Disordered" evidence="5">
    <location>
        <begin position="76"/>
        <end position="106"/>
    </location>
</feature>
<dbReference type="PANTHER" id="PTHR43775:SF51">
    <property type="entry name" value="INACTIVE PHENOLPHTHIOCEROL SYNTHESIS POLYKETIDE SYNTHASE TYPE I PKS1-RELATED"/>
    <property type="match status" value="1"/>
</dbReference>
<dbReference type="InterPro" id="IPR009081">
    <property type="entry name" value="PP-bd_ACP"/>
</dbReference>
<dbReference type="SMART" id="SM00823">
    <property type="entry name" value="PKS_PP"/>
    <property type="match status" value="1"/>
</dbReference>
<dbReference type="SMART" id="SM01294">
    <property type="entry name" value="PKS_PP_betabranch"/>
    <property type="match status" value="1"/>
</dbReference>
<dbReference type="Proteomes" id="UP001064390">
    <property type="component" value="Chromosome"/>
</dbReference>
<dbReference type="InterPro" id="IPR006162">
    <property type="entry name" value="Ppantetheine_attach_site"/>
</dbReference>
<name>A0ABY6C212_9ACTN</name>
<evidence type="ECO:0000259" key="6">
    <source>
        <dbReference type="PROSITE" id="PS50075"/>
    </source>
</evidence>
<keyword evidence="4" id="KW-0511">Multifunctional enzyme</keyword>
<proteinExistence type="predicted"/>
<keyword evidence="8" id="KW-1185">Reference proteome</keyword>
<organism evidence="7 8">
    <name type="scientific">Streptomyces vinaceusdrappus</name>
    <dbReference type="NCBI Taxonomy" id="67376"/>
    <lineage>
        <taxon>Bacteria</taxon>
        <taxon>Bacillati</taxon>
        <taxon>Actinomycetota</taxon>
        <taxon>Actinomycetes</taxon>
        <taxon>Kitasatosporales</taxon>
        <taxon>Streptomycetaceae</taxon>
        <taxon>Streptomyces</taxon>
        <taxon>Streptomyces rochei group</taxon>
    </lineage>
</organism>
<dbReference type="InterPro" id="IPR050091">
    <property type="entry name" value="PKS_NRPS_Biosynth_Enz"/>
</dbReference>
<accession>A0ABY6C212</accession>
<evidence type="ECO:0000256" key="4">
    <source>
        <dbReference type="ARBA" id="ARBA00023268"/>
    </source>
</evidence>
<dbReference type="PANTHER" id="PTHR43775">
    <property type="entry name" value="FATTY ACID SYNTHASE"/>
    <property type="match status" value="1"/>
</dbReference>
<feature type="non-terminal residue" evidence="7">
    <location>
        <position position="1"/>
    </location>
</feature>
<dbReference type="RefSeq" id="WP_261700073.1">
    <property type="nucleotide sequence ID" value="NZ_CP104697.1"/>
</dbReference>
<dbReference type="PROSITE" id="PS50075">
    <property type="entry name" value="CARRIER"/>
    <property type="match status" value="1"/>
</dbReference>
<dbReference type="Pfam" id="PF00550">
    <property type="entry name" value="PP-binding"/>
    <property type="match status" value="1"/>
</dbReference>
<evidence type="ECO:0000256" key="1">
    <source>
        <dbReference type="ARBA" id="ARBA00022450"/>
    </source>
</evidence>
<evidence type="ECO:0000256" key="3">
    <source>
        <dbReference type="ARBA" id="ARBA00022679"/>
    </source>
</evidence>
<dbReference type="Gene3D" id="3.40.50.720">
    <property type="entry name" value="NAD(P)-binding Rossmann-like Domain"/>
    <property type="match status" value="1"/>
</dbReference>
<dbReference type="InterPro" id="IPR020806">
    <property type="entry name" value="PKS_PP-bd"/>
</dbReference>
<protein>
    <submittedName>
        <fullName evidence="7">Phosphopantetheine-binding protein</fullName>
    </submittedName>
</protein>
<evidence type="ECO:0000256" key="2">
    <source>
        <dbReference type="ARBA" id="ARBA00022553"/>
    </source>
</evidence>
<feature type="domain" description="Carrier" evidence="6">
    <location>
        <begin position="124"/>
        <end position="199"/>
    </location>
</feature>
<evidence type="ECO:0000313" key="8">
    <source>
        <dbReference type="Proteomes" id="UP001064390"/>
    </source>
</evidence>
<reference evidence="7" key="1">
    <citation type="submission" date="2022-09" db="EMBL/GenBank/DDBJ databases">
        <title>Streptomyces vinaceusdrappus strain AC-40.</title>
        <authorList>
            <person name="Sedeek A.M."/>
            <person name="Salah I."/>
            <person name="Kamel H.L."/>
            <person name="Soltan M.A."/>
            <person name="Elsayed T.R."/>
        </authorList>
    </citation>
    <scope>NUCLEOTIDE SEQUENCE</scope>
    <source>
        <strain evidence="7">AC-40</strain>
    </source>
</reference>
<keyword evidence="2" id="KW-0597">Phosphoprotein</keyword>
<feature type="compositionally biased region" description="Basic and acidic residues" evidence="5">
    <location>
        <begin position="82"/>
        <end position="95"/>
    </location>
</feature>
<dbReference type="PROSITE" id="PS00012">
    <property type="entry name" value="PHOSPHOPANTETHEINE"/>
    <property type="match status" value="1"/>
</dbReference>
<evidence type="ECO:0000256" key="5">
    <source>
        <dbReference type="SAM" id="MobiDB-lite"/>
    </source>
</evidence>
<dbReference type="EMBL" id="CP104697">
    <property type="protein sequence ID" value="UXI82033.1"/>
    <property type="molecule type" value="Genomic_DNA"/>
</dbReference>